<sequence>MVHNLPSHAPNLMASSPNIFLSKLETPQFFVRDRWWEEYAAITLSAYDIEAIFQGLRFGFFRDMEYVKYILERRPPSVLNSFLAAISEPSENHSLSELSNHEKVREILRRSIPAPPQLTPWRWFPPAPEDLSDAQTIALDIEAESHFQFRQIAFEDIVRAALGYEAPSVEWFLQQHRALGVLFLEHMKEYPKEITLYSTVEKHLRTLSPFAHQTLAKCLMVFQPDVENNMPLPDTPRLSFIAGPIQQLFKENSCNLGDMFEILSGLAARFQQTYTHSSTMSWTQDFDASLPRISAEN</sequence>
<evidence type="ECO:0000313" key="2">
    <source>
        <dbReference type="Proteomes" id="UP000177622"/>
    </source>
</evidence>
<dbReference type="OrthoDB" id="4319469at2759"/>
<organism evidence="1 2">
    <name type="scientific">Penicillium arizonense</name>
    <dbReference type="NCBI Taxonomy" id="1835702"/>
    <lineage>
        <taxon>Eukaryota</taxon>
        <taxon>Fungi</taxon>
        <taxon>Dikarya</taxon>
        <taxon>Ascomycota</taxon>
        <taxon>Pezizomycotina</taxon>
        <taxon>Eurotiomycetes</taxon>
        <taxon>Eurotiomycetidae</taxon>
        <taxon>Eurotiales</taxon>
        <taxon>Aspergillaceae</taxon>
        <taxon>Penicillium</taxon>
    </lineage>
</organism>
<dbReference type="RefSeq" id="XP_022483097.1">
    <property type="nucleotide sequence ID" value="XM_022637029.1"/>
</dbReference>
<name>A0A1F5L3X6_PENAI</name>
<protein>
    <submittedName>
        <fullName evidence="1">Uncharacterized protein</fullName>
    </submittedName>
</protein>
<accession>A0A1F5L3X6</accession>
<dbReference type="EMBL" id="LXJU01000039">
    <property type="protein sequence ID" value="OGE47639.1"/>
    <property type="molecule type" value="Genomic_DNA"/>
</dbReference>
<reference evidence="1 2" key="1">
    <citation type="journal article" date="2016" name="Sci. Rep.">
        <title>Penicillium arizonense, a new, genome sequenced fungal species, reveals a high chemical diversity in secreted metabolites.</title>
        <authorList>
            <person name="Grijseels S."/>
            <person name="Nielsen J.C."/>
            <person name="Randelovic M."/>
            <person name="Nielsen J."/>
            <person name="Nielsen K.F."/>
            <person name="Workman M."/>
            <person name="Frisvad J.C."/>
        </authorList>
    </citation>
    <scope>NUCLEOTIDE SEQUENCE [LARGE SCALE GENOMIC DNA]</scope>
    <source>
        <strain evidence="1 2">CBS 141311</strain>
    </source>
</reference>
<evidence type="ECO:0000313" key="1">
    <source>
        <dbReference type="EMBL" id="OGE47639.1"/>
    </source>
</evidence>
<keyword evidence="2" id="KW-1185">Reference proteome</keyword>
<comment type="caution">
    <text evidence="1">The sequence shown here is derived from an EMBL/GenBank/DDBJ whole genome shotgun (WGS) entry which is preliminary data.</text>
</comment>
<dbReference type="AlphaFoldDB" id="A0A1F5L3X6"/>
<dbReference type="STRING" id="1835702.A0A1F5L3X6"/>
<dbReference type="Proteomes" id="UP000177622">
    <property type="component" value="Unassembled WGS sequence"/>
</dbReference>
<dbReference type="GeneID" id="34581763"/>
<gene>
    <name evidence="1" type="ORF">PENARI_c039G03771</name>
</gene>
<proteinExistence type="predicted"/>